<name>A0AAP3E439_9EURY</name>
<dbReference type="Pfam" id="PF04255">
    <property type="entry name" value="DUF433"/>
    <property type="match status" value="1"/>
</dbReference>
<dbReference type="PANTHER" id="PTHR34849:SF1">
    <property type="entry name" value="SLR0770 PROTEIN"/>
    <property type="match status" value="1"/>
</dbReference>
<feature type="region of interest" description="Disordered" evidence="1">
    <location>
        <begin position="69"/>
        <end position="92"/>
    </location>
</feature>
<dbReference type="InterPro" id="IPR009057">
    <property type="entry name" value="Homeodomain-like_sf"/>
</dbReference>
<sequence length="92" mass="10246">MTEIVRTEGVLGGDPRIAGTRIGVLDVYELVVDGANPPANIADQLDLSLGDVYTALAYYYEHPEEMRELRNTQRERRSELARESLSPPNTAE</sequence>
<dbReference type="AlphaFoldDB" id="A0AAP3E439"/>
<protein>
    <submittedName>
        <fullName evidence="2">DUF433 domain-containing protein</fullName>
    </submittedName>
</protein>
<dbReference type="PANTHER" id="PTHR34849">
    <property type="entry name" value="SSL5025 PROTEIN"/>
    <property type="match status" value="1"/>
</dbReference>
<organism evidence="2 5">
    <name type="scientific">Natronoglomus mannanivorans</name>
    <dbReference type="NCBI Taxonomy" id="2979990"/>
    <lineage>
        <taxon>Archaea</taxon>
        <taxon>Methanobacteriati</taxon>
        <taxon>Methanobacteriota</taxon>
        <taxon>Stenosarchaea group</taxon>
        <taxon>Halobacteria</taxon>
        <taxon>Halobacteriales</taxon>
        <taxon>Natrialbaceae</taxon>
        <taxon>Natronoglomus</taxon>
    </lineage>
</organism>
<comment type="caution">
    <text evidence="2">The sequence shown here is derived from an EMBL/GenBank/DDBJ whole genome shotgun (WGS) entry which is preliminary data.</text>
</comment>
<dbReference type="Proteomes" id="UP001320972">
    <property type="component" value="Unassembled WGS sequence"/>
</dbReference>
<feature type="compositionally biased region" description="Basic and acidic residues" evidence="1">
    <location>
        <begin position="69"/>
        <end position="82"/>
    </location>
</feature>
<dbReference type="RefSeq" id="WP_338005507.1">
    <property type="nucleotide sequence ID" value="NZ_JAOPKA010000017.1"/>
</dbReference>
<proteinExistence type="predicted"/>
<dbReference type="EMBL" id="JAOPKB010000002">
    <property type="protein sequence ID" value="MCU4972150.1"/>
    <property type="molecule type" value="Genomic_DNA"/>
</dbReference>
<reference evidence="2 4" key="1">
    <citation type="submission" date="2022-09" db="EMBL/GenBank/DDBJ databases">
        <title>Enrichment on poylsaccharides allowed isolation of novel metabolic and taxonomic groups of Haloarchaea.</title>
        <authorList>
            <person name="Sorokin D.Y."/>
            <person name="Elcheninov A.G."/>
            <person name="Khizhniak T.V."/>
            <person name="Kolganova T.V."/>
            <person name="Kublanov I.V."/>
        </authorList>
    </citation>
    <scope>NUCLEOTIDE SEQUENCE</scope>
    <source>
        <strain evidence="3 4">AArc-m2/3/4</strain>
        <strain evidence="2">AArc-xg1-1</strain>
    </source>
</reference>
<evidence type="ECO:0000313" key="4">
    <source>
        <dbReference type="Proteomes" id="UP001320972"/>
    </source>
</evidence>
<evidence type="ECO:0000313" key="5">
    <source>
        <dbReference type="Proteomes" id="UP001321018"/>
    </source>
</evidence>
<evidence type="ECO:0000313" key="3">
    <source>
        <dbReference type="EMBL" id="MCU4972150.1"/>
    </source>
</evidence>
<dbReference type="InterPro" id="IPR036388">
    <property type="entry name" value="WH-like_DNA-bd_sf"/>
</dbReference>
<dbReference type="Proteomes" id="UP001321018">
    <property type="component" value="Unassembled WGS sequence"/>
</dbReference>
<evidence type="ECO:0000256" key="1">
    <source>
        <dbReference type="SAM" id="MobiDB-lite"/>
    </source>
</evidence>
<accession>A0AAP3E439</accession>
<gene>
    <name evidence="3" type="ORF">OB955_05305</name>
    <name evidence="2" type="ORF">OB960_20100</name>
</gene>
<dbReference type="EMBL" id="JAOPKA010000017">
    <property type="protein sequence ID" value="MCU4743692.1"/>
    <property type="molecule type" value="Genomic_DNA"/>
</dbReference>
<dbReference type="InterPro" id="IPR007367">
    <property type="entry name" value="DUF433"/>
</dbReference>
<keyword evidence="4" id="KW-1185">Reference proteome</keyword>
<dbReference type="Gene3D" id="1.10.10.10">
    <property type="entry name" value="Winged helix-like DNA-binding domain superfamily/Winged helix DNA-binding domain"/>
    <property type="match status" value="1"/>
</dbReference>
<dbReference type="SUPFAM" id="SSF46689">
    <property type="entry name" value="Homeodomain-like"/>
    <property type="match status" value="1"/>
</dbReference>
<evidence type="ECO:0000313" key="2">
    <source>
        <dbReference type="EMBL" id="MCU4743692.1"/>
    </source>
</evidence>